<evidence type="ECO:0000313" key="5">
    <source>
        <dbReference type="EMBL" id="CAH0393996.1"/>
    </source>
</evidence>
<name>A0A9P0F9M5_BEMTA</name>
<keyword evidence="2" id="KW-0175">Coiled coil</keyword>
<evidence type="ECO:0000313" key="6">
    <source>
        <dbReference type="Proteomes" id="UP001152759"/>
    </source>
</evidence>
<sequence length="119" mass="13603">MKNKLSTPMWYGRAEIPVRGFKLAEQNDEAAATRPQMLNICHRDAQTITDVCSGGDLPEVEIVSLLQESIPRYTLRADSLVEFSGYENQDWFIPTPALKLENAQLSPDQIRETLNYFRE</sequence>
<proteinExistence type="predicted"/>
<dbReference type="InterPro" id="IPR051946">
    <property type="entry name" value="Intracell_Traff-Reg"/>
</dbReference>
<evidence type="ECO:0000259" key="4">
    <source>
        <dbReference type="Pfam" id="PF04849"/>
    </source>
</evidence>
<gene>
    <name evidence="5" type="ORF">BEMITA_LOCUS12344</name>
</gene>
<keyword evidence="3" id="KW-0496">Mitochondrion</keyword>
<dbReference type="GO" id="GO:0031410">
    <property type="term" value="C:cytoplasmic vesicle"/>
    <property type="evidence" value="ECO:0007669"/>
    <property type="project" value="TreeGrafter"/>
</dbReference>
<dbReference type="InterPro" id="IPR006933">
    <property type="entry name" value="HAP1_N"/>
</dbReference>
<dbReference type="PANTHER" id="PTHR15751">
    <property type="entry name" value="TRAFFICKING KINESIN-BINDING PROTEIN"/>
    <property type="match status" value="1"/>
</dbReference>
<evidence type="ECO:0000256" key="1">
    <source>
        <dbReference type="ARBA" id="ARBA00004173"/>
    </source>
</evidence>
<dbReference type="GO" id="GO:0006605">
    <property type="term" value="P:protein targeting"/>
    <property type="evidence" value="ECO:0007669"/>
    <property type="project" value="TreeGrafter"/>
</dbReference>
<organism evidence="5 6">
    <name type="scientific">Bemisia tabaci</name>
    <name type="common">Sweetpotato whitefly</name>
    <name type="synonym">Aleurodes tabaci</name>
    <dbReference type="NCBI Taxonomy" id="7038"/>
    <lineage>
        <taxon>Eukaryota</taxon>
        <taxon>Metazoa</taxon>
        <taxon>Ecdysozoa</taxon>
        <taxon>Arthropoda</taxon>
        <taxon>Hexapoda</taxon>
        <taxon>Insecta</taxon>
        <taxon>Pterygota</taxon>
        <taxon>Neoptera</taxon>
        <taxon>Paraneoptera</taxon>
        <taxon>Hemiptera</taxon>
        <taxon>Sternorrhyncha</taxon>
        <taxon>Aleyrodoidea</taxon>
        <taxon>Aleyrodidae</taxon>
        <taxon>Aleyrodinae</taxon>
        <taxon>Bemisia</taxon>
    </lineage>
</organism>
<dbReference type="Proteomes" id="UP001152759">
    <property type="component" value="Chromosome 8"/>
</dbReference>
<accession>A0A9P0F9M5</accession>
<comment type="subcellular location">
    <subcellularLocation>
        <location evidence="1">Mitochondrion</location>
    </subcellularLocation>
</comment>
<dbReference type="AlphaFoldDB" id="A0A9P0F9M5"/>
<feature type="domain" description="HAP1 N-terminal" evidence="4">
    <location>
        <begin position="68"/>
        <end position="117"/>
    </location>
</feature>
<protein>
    <recommendedName>
        <fullName evidence="4">HAP1 N-terminal domain-containing protein</fullName>
    </recommendedName>
</protein>
<dbReference type="GO" id="GO:0048311">
    <property type="term" value="P:mitochondrion distribution"/>
    <property type="evidence" value="ECO:0007669"/>
    <property type="project" value="TreeGrafter"/>
</dbReference>
<evidence type="ECO:0000256" key="3">
    <source>
        <dbReference type="ARBA" id="ARBA00023128"/>
    </source>
</evidence>
<dbReference type="GO" id="GO:0005739">
    <property type="term" value="C:mitochondrion"/>
    <property type="evidence" value="ECO:0007669"/>
    <property type="project" value="UniProtKB-SubCell"/>
</dbReference>
<evidence type="ECO:0000256" key="2">
    <source>
        <dbReference type="ARBA" id="ARBA00023054"/>
    </source>
</evidence>
<dbReference type="EMBL" id="OU963869">
    <property type="protein sequence ID" value="CAH0393996.1"/>
    <property type="molecule type" value="Genomic_DNA"/>
</dbReference>
<dbReference type="GO" id="GO:0047496">
    <property type="term" value="P:vesicle transport along microtubule"/>
    <property type="evidence" value="ECO:0007669"/>
    <property type="project" value="TreeGrafter"/>
</dbReference>
<reference evidence="5" key="1">
    <citation type="submission" date="2021-12" db="EMBL/GenBank/DDBJ databases">
        <authorList>
            <person name="King R."/>
        </authorList>
    </citation>
    <scope>NUCLEOTIDE SEQUENCE</scope>
</reference>
<dbReference type="GO" id="GO:0017022">
    <property type="term" value="F:myosin binding"/>
    <property type="evidence" value="ECO:0007669"/>
    <property type="project" value="TreeGrafter"/>
</dbReference>
<keyword evidence="6" id="KW-1185">Reference proteome</keyword>
<dbReference type="Pfam" id="PF04849">
    <property type="entry name" value="HAP1_N"/>
    <property type="match status" value="1"/>
</dbReference>
<dbReference type="PANTHER" id="PTHR15751:SF12">
    <property type="entry name" value="TRAFFICKING KINESIN-BINDING PROTEIN MILT"/>
    <property type="match status" value="1"/>
</dbReference>